<dbReference type="InterPro" id="IPR002934">
    <property type="entry name" value="Polymerase_NTP_transf_dom"/>
</dbReference>
<dbReference type="Gene3D" id="3.30.460.10">
    <property type="entry name" value="Beta Polymerase, domain 2"/>
    <property type="match status" value="1"/>
</dbReference>
<organism evidence="2 3">
    <name type="scientific">Amycolatopsis jiangsuensis</name>
    <dbReference type="NCBI Taxonomy" id="1181879"/>
    <lineage>
        <taxon>Bacteria</taxon>
        <taxon>Bacillati</taxon>
        <taxon>Actinomycetota</taxon>
        <taxon>Actinomycetes</taxon>
        <taxon>Pseudonocardiales</taxon>
        <taxon>Pseudonocardiaceae</taxon>
        <taxon>Amycolatopsis</taxon>
    </lineage>
</organism>
<proteinExistence type="predicted"/>
<feature type="domain" description="Polymerase nucleotidyl transferase" evidence="1">
    <location>
        <begin position="14"/>
        <end position="80"/>
    </location>
</feature>
<name>A0A840IWS1_9PSEU</name>
<evidence type="ECO:0000313" key="3">
    <source>
        <dbReference type="Proteomes" id="UP000581769"/>
    </source>
</evidence>
<evidence type="ECO:0000313" key="2">
    <source>
        <dbReference type="EMBL" id="MBB4685767.1"/>
    </source>
</evidence>
<dbReference type="EMBL" id="JACHMG010000001">
    <property type="protein sequence ID" value="MBB4685767.1"/>
    <property type="molecule type" value="Genomic_DNA"/>
</dbReference>
<gene>
    <name evidence="2" type="ORF">BJY18_003252</name>
</gene>
<evidence type="ECO:0000259" key="1">
    <source>
        <dbReference type="Pfam" id="PF01909"/>
    </source>
</evidence>
<sequence>MFTEETREALQHTLIDSARQDERVVAAALVGSSATGGQDRWSDIDLALRLGAEVDRDTVLADWTERMRQQHLAVDHLDVSGPGAIYRVFLRADSLQVDVSFWEYDRFRPTGPRFSLLFGEALEAGIIEPEPATRLAGWAWLYALHVRSAIARGRVWQAVHLIGGMRDHVVAMACLRHGLPATQGRGVDDLPRTITDPLAATLVASTGVTALHEAFTATCSALEREVVEIDADLAARIGPVLRKMVTSSAPAAEG</sequence>
<dbReference type="CDD" id="cd05403">
    <property type="entry name" value="NT_KNTase_like"/>
    <property type="match status" value="1"/>
</dbReference>
<accession>A0A840IWS1</accession>
<dbReference type="AlphaFoldDB" id="A0A840IWS1"/>
<dbReference type="Proteomes" id="UP000581769">
    <property type="component" value="Unassembled WGS sequence"/>
</dbReference>
<protein>
    <submittedName>
        <fullName evidence="2">Putative nucleotidyltransferase</fullName>
    </submittedName>
</protein>
<comment type="caution">
    <text evidence="2">The sequence shown here is derived from an EMBL/GenBank/DDBJ whole genome shotgun (WGS) entry which is preliminary data.</text>
</comment>
<dbReference type="SUPFAM" id="SSF81301">
    <property type="entry name" value="Nucleotidyltransferase"/>
    <property type="match status" value="1"/>
</dbReference>
<dbReference type="Pfam" id="PF01909">
    <property type="entry name" value="NTP_transf_2"/>
    <property type="match status" value="1"/>
</dbReference>
<keyword evidence="3" id="KW-1185">Reference proteome</keyword>
<keyword evidence="2" id="KW-0808">Transferase</keyword>
<reference evidence="2 3" key="1">
    <citation type="submission" date="2020-08" db="EMBL/GenBank/DDBJ databases">
        <title>Sequencing the genomes of 1000 actinobacteria strains.</title>
        <authorList>
            <person name="Klenk H.-P."/>
        </authorList>
    </citation>
    <scope>NUCLEOTIDE SEQUENCE [LARGE SCALE GENOMIC DNA]</scope>
    <source>
        <strain evidence="2 3">DSM 45859</strain>
    </source>
</reference>
<dbReference type="GO" id="GO:0016779">
    <property type="term" value="F:nucleotidyltransferase activity"/>
    <property type="evidence" value="ECO:0007669"/>
    <property type="project" value="InterPro"/>
</dbReference>
<dbReference type="InterPro" id="IPR043519">
    <property type="entry name" value="NT_sf"/>
</dbReference>
<dbReference type="RefSeq" id="WP_184780743.1">
    <property type="nucleotide sequence ID" value="NZ_JACHMG010000001.1"/>
</dbReference>